<dbReference type="Proteomes" id="UP000599074">
    <property type="component" value="Unassembled WGS sequence"/>
</dbReference>
<organism evidence="1 2">
    <name type="scientific">Planosporangium mesophilum</name>
    <dbReference type="NCBI Taxonomy" id="689768"/>
    <lineage>
        <taxon>Bacteria</taxon>
        <taxon>Bacillati</taxon>
        <taxon>Actinomycetota</taxon>
        <taxon>Actinomycetes</taxon>
        <taxon>Micromonosporales</taxon>
        <taxon>Micromonosporaceae</taxon>
        <taxon>Planosporangium</taxon>
    </lineage>
</organism>
<dbReference type="EMBL" id="BOON01000027">
    <property type="protein sequence ID" value="GII23275.1"/>
    <property type="molecule type" value="Genomic_DNA"/>
</dbReference>
<evidence type="ECO:0000313" key="1">
    <source>
        <dbReference type="EMBL" id="GII23275.1"/>
    </source>
</evidence>
<evidence type="ECO:0000313" key="2">
    <source>
        <dbReference type="Proteomes" id="UP000599074"/>
    </source>
</evidence>
<name>A0A8J3T9Y0_9ACTN</name>
<comment type="caution">
    <text evidence="1">The sequence shown here is derived from an EMBL/GenBank/DDBJ whole genome shotgun (WGS) entry which is preliminary data.</text>
</comment>
<reference evidence="1" key="1">
    <citation type="submission" date="2021-01" db="EMBL/GenBank/DDBJ databases">
        <title>Whole genome shotgun sequence of Planosporangium mesophilum NBRC 109066.</title>
        <authorList>
            <person name="Komaki H."/>
            <person name="Tamura T."/>
        </authorList>
    </citation>
    <scope>NUCLEOTIDE SEQUENCE</scope>
    <source>
        <strain evidence="1">NBRC 109066</strain>
    </source>
</reference>
<dbReference type="AlphaFoldDB" id="A0A8J3T9Y0"/>
<keyword evidence="2" id="KW-1185">Reference proteome</keyword>
<accession>A0A8J3T9Y0</accession>
<sequence>MLGAFGGGVPVGEHLEDAGPVAFAGAYAGAAAVVVRHAEVVEAGWAQAELAGPVEQVVFAQVGRVE</sequence>
<gene>
    <name evidence="1" type="ORF">Pme01_28720</name>
</gene>
<protein>
    <submittedName>
        <fullName evidence="1">Uncharacterized protein</fullName>
    </submittedName>
</protein>
<proteinExistence type="predicted"/>